<proteinExistence type="predicted"/>
<evidence type="ECO:0000313" key="1">
    <source>
        <dbReference type="EMBL" id="UWP85496.1"/>
    </source>
</evidence>
<dbReference type="Proteomes" id="UP001059617">
    <property type="component" value="Chromosome"/>
</dbReference>
<keyword evidence="2" id="KW-1185">Reference proteome</keyword>
<reference evidence="1" key="1">
    <citation type="submission" date="2021-04" db="EMBL/GenBank/DDBJ databases">
        <authorList>
            <person name="Hartkoorn R.C."/>
            <person name="Beaudoing E."/>
            <person name="Hot D."/>
        </authorList>
    </citation>
    <scope>NUCLEOTIDE SEQUENCE</scope>
    <source>
        <strain evidence="1">NRRL B-16292</strain>
    </source>
</reference>
<accession>A0ABY5WBN5</accession>
<reference evidence="1" key="2">
    <citation type="submission" date="2022-09" db="EMBL/GenBank/DDBJ databases">
        <title>Biosynthetic gene clusters of Dactylosporangioum fulvum.</title>
        <authorList>
            <person name="Caradec T."/>
        </authorList>
    </citation>
    <scope>NUCLEOTIDE SEQUENCE</scope>
    <source>
        <strain evidence="1">NRRL B-16292</strain>
    </source>
</reference>
<dbReference type="RefSeq" id="WP_259863618.1">
    <property type="nucleotide sequence ID" value="NZ_BAAAST010000014.1"/>
</dbReference>
<gene>
    <name evidence="1" type="ORF">Dfulv_15145</name>
</gene>
<protein>
    <submittedName>
        <fullName evidence="1">Uncharacterized protein</fullName>
    </submittedName>
</protein>
<sequence length="139" mass="15299">MSGGESLEESPDERWRLLVPAGAVMIRVDRRRDAVRQVRALPAGTGVALVGGRRLRTLAWRAGLRIHAEYVAMPSLVTPVAITQVTLGSLRWTAHTVLTVPSGVIRLHAPLWTAMRLVQRYPRLLARVPAGDRLVVGTR</sequence>
<evidence type="ECO:0000313" key="2">
    <source>
        <dbReference type="Proteomes" id="UP001059617"/>
    </source>
</evidence>
<dbReference type="EMBL" id="CP073720">
    <property type="protein sequence ID" value="UWP85496.1"/>
    <property type="molecule type" value="Genomic_DNA"/>
</dbReference>
<organism evidence="1 2">
    <name type="scientific">Dactylosporangium fulvum</name>
    <dbReference type="NCBI Taxonomy" id="53359"/>
    <lineage>
        <taxon>Bacteria</taxon>
        <taxon>Bacillati</taxon>
        <taxon>Actinomycetota</taxon>
        <taxon>Actinomycetes</taxon>
        <taxon>Micromonosporales</taxon>
        <taxon>Micromonosporaceae</taxon>
        <taxon>Dactylosporangium</taxon>
    </lineage>
</organism>
<name>A0ABY5WBN5_9ACTN</name>